<organism evidence="2 3">
    <name type="scientific">Pseudorhodoferax soli</name>
    <dbReference type="NCBI Taxonomy" id="545864"/>
    <lineage>
        <taxon>Bacteria</taxon>
        <taxon>Pseudomonadati</taxon>
        <taxon>Pseudomonadota</taxon>
        <taxon>Betaproteobacteria</taxon>
        <taxon>Burkholderiales</taxon>
        <taxon>Comamonadaceae</taxon>
    </lineage>
</organism>
<evidence type="ECO:0000259" key="1">
    <source>
        <dbReference type="Pfam" id="PF03061"/>
    </source>
</evidence>
<evidence type="ECO:0000313" key="3">
    <source>
        <dbReference type="Proteomes" id="UP000252884"/>
    </source>
</evidence>
<dbReference type="InterPro" id="IPR029069">
    <property type="entry name" value="HotDog_dom_sf"/>
</dbReference>
<dbReference type="CDD" id="cd03443">
    <property type="entry name" value="PaaI_thioesterase"/>
    <property type="match status" value="1"/>
</dbReference>
<protein>
    <submittedName>
        <fullName evidence="2">Uncharacterized protein (TIGR00369 family)</fullName>
    </submittedName>
</protein>
<keyword evidence="3" id="KW-1185">Reference proteome</keyword>
<dbReference type="AlphaFoldDB" id="A0A368X6L5"/>
<dbReference type="GO" id="GO:0016790">
    <property type="term" value="F:thiolester hydrolase activity"/>
    <property type="evidence" value="ECO:0007669"/>
    <property type="project" value="UniProtKB-ARBA"/>
</dbReference>
<dbReference type="RefSeq" id="WP_114472618.1">
    <property type="nucleotide sequence ID" value="NZ_QPJK01000018.1"/>
</dbReference>
<comment type="caution">
    <text evidence="2">The sequence shown here is derived from an EMBL/GenBank/DDBJ whole genome shotgun (WGS) entry which is preliminary data.</text>
</comment>
<dbReference type="InterPro" id="IPR006683">
    <property type="entry name" value="Thioestr_dom"/>
</dbReference>
<dbReference type="EMBL" id="QPJK01000018">
    <property type="protein sequence ID" value="RCW63632.1"/>
    <property type="molecule type" value="Genomic_DNA"/>
</dbReference>
<dbReference type="SUPFAM" id="SSF54637">
    <property type="entry name" value="Thioesterase/thiol ester dehydrase-isomerase"/>
    <property type="match status" value="1"/>
</dbReference>
<dbReference type="Gene3D" id="3.10.129.10">
    <property type="entry name" value="Hotdog Thioesterase"/>
    <property type="match status" value="1"/>
</dbReference>
<feature type="domain" description="Thioesterase" evidence="1">
    <location>
        <begin position="56"/>
        <end position="123"/>
    </location>
</feature>
<name>A0A368X6L5_9BURK</name>
<reference evidence="2 3" key="1">
    <citation type="submission" date="2018-07" db="EMBL/GenBank/DDBJ databases">
        <title>Genomic Encyclopedia of Type Strains, Phase IV (KMG-IV): sequencing the most valuable type-strain genomes for metagenomic binning, comparative biology and taxonomic classification.</title>
        <authorList>
            <person name="Goeker M."/>
        </authorList>
    </citation>
    <scope>NUCLEOTIDE SEQUENCE [LARGE SCALE GENOMIC DNA]</scope>
    <source>
        <strain evidence="2 3">DSM 21634</strain>
    </source>
</reference>
<gene>
    <name evidence="2" type="ORF">DES41_11828</name>
</gene>
<proteinExistence type="predicted"/>
<dbReference type="OrthoDB" id="7060041at2"/>
<sequence length="144" mass="15517">MTAPAADKVEELRALGWKQRELLGFAERFGPLWTLKEERGWAYGVLAEDEHLNPDGAVHGGALTSLLDHALSAIAWELIGRRPCVTVQLDAQFLNAAATGDFLVARGQLIQATGSLAFMRGTVSVHDKPILNGSAVMKVLGARK</sequence>
<evidence type="ECO:0000313" key="2">
    <source>
        <dbReference type="EMBL" id="RCW63632.1"/>
    </source>
</evidence>
<accession>A0A368X6L5</accession>
<dbReference type="Pfam" id="PF03061">
    <property type="entry name" value="4HBT"/>
    <property type="match status" value="1"/>
</dbReference>
<dbReference type="Proteomes" id="UP000252884">
    <property type="component" value="Unassembled WGS sequence"/>
</dbReference>